<dbReference type="EMBL" id="MF479730">
    <property type="protein sequence ID" value="ASU00558.1"/>
    <property type="molecule type" value="Genomic_DNA"/>
</dbReference>
<proteinExistence type="predicted"/>
<accession>A0A223LEW0</accession>
<dbReference type="Pfam" id="PF11242">
    <property type="entry name" value="DUF2774"/>
    <property type="match status" value="1"/>
</dbReference>
<dbReference type="KEGG" id="vg:40089379"/>
<organism evidence="1 2">
    <name type="scientific">Aeromonas phage AS-gz</name>
    <dbReference type="NCBI Taxonomy" id="2026082"/>
    <lineage>
        <taxon>Viruses</taxon>
        <taxon>Duplodnaviria</taxon>
        <taxon>Heunggongvirae</taxon>
        <taxon>Uroviricota</taxon>
        <taxon>Caudoviricetes</taxon>
        <taxon>Pantevenvirales</taxon>
        <taxon>Straboviridae</taxon>
        <taxon>Tulanevirus</taxon>
        <taxon>Tulanevirus asgz</taxon>
    </lineage>
</organism>
<dbReference type="RefSeq" id="YP_009613009.1">
    <property type="nucleotide sequence ID" value="NC_042019.1"/>
</dbReference>
<sequence length="133" mass="15540">MRNISELSSAEKVQVHFMFREMKHGFVQIAKMYDIRATNVIDVVKEVDEMRDNHLEALTREPVVYRKHFVNPKRHQNDGRFKARKRAKGKTFETLPSTLTPEKSLEISQASANMPVRPTREELEALLNKFNTN</sequence>
<evidence type="ECO:0000313" key="2">
    <source>
        <dbReference type="Proteomes" id="UP000221110"/>
    </source>
</evidence>
<dbReference type="InterPro" id="IPR021404">
    <property type="entry name" value="Phage_T4_Gp24.3"/>
</dbReference>
<reference evidence="1 2" key="1">
    <citation type="submission" date="2017-07" db="EMBL/GenBank/DDBJ databases">
        <title>In vitro design and evaluation of phage cocktails against multidrug-resistant Aeromonas salmonicida.</title>
        <authorList>
            <person name="Chen L."/>
            <person name="Yuan S."/>
            <person name="Ma Y."/>
        </authorList>
    </citation>
    <scope>NUCLEOTIDE SEQUENCE [LARGE SCALE GENOMIC DNA]</scope>
</reference>
<dbReference type="GeneID" id="40089379"/>
<keyword evidence="2" id="KW-1185">Reference proteome</keyword>
<protein>
    <submittedName>
        <fullName evidence="1">Uncharacterized protein</fullName>
    </submittedName>
</protein>
<name>A0A223LEW0_9CAUD</name>
<evidence type="ECO:0000313" key="1">
    <source>
        <dbReference type="EMBL" id="ASU00558.1"/>
    </source>
</evidence>
<dbReference type="Proteomes" id="UP000221110">
    <property type="component" value="Segment"/>
</dbReference>